<evidence type="ECO:0000313" key="15">
    <source>
        <dbReference type="Proteomes" id="UP000278609"/>
    </source>
</evidence>
<feature type="domain" description="NapC/NirT cytochrome c N-terminal" evidence="13">
    <location>
        <begin position="17"/>
        <end position="164"/>
    </location>
</feature>
<evidence type="ECO:0000256" key="12">
    <source>
        <dbReference type="SAM" id="Phobius"/>
    </source>
</evidence>
<comment type="caution">
    <text evidence="14">The sequence shown here is derived from an EMBL/GenBank/DDBJ whole genome shotgun (WGS) entry which is preliminary data.</text>
</comment>
<dbReference type="GO" id="GO:0022900">
    <property type="term" value="P:electron transport chain"/>
    <property type="evidence" value="ECO:0007669"/>
    <property type="project" value="InterPro"/>
</dbReference>
<dbReference type="GO" id="GO:0005886">
    <property type="term" value="C:plasma membrane"/>
    <property type="evidence" value="ECO:0007669"/>
    <property type="project" value="UniProtKB-SubCell"/>
</dbReference>
<dbReference type="InterPro" id="IPR017571">
    <property type="entry name" value="NrfH"/>
</dbReference>
<protein>
    <submittedName>
        <fullName evidence="14">Cytochrome c nitrite reductase small subunit</fullName>
        <ecNumber evidence="14">1.7.2.2</ecNumber>
    </submittedName>
</protein>
<dbReference type="Pfam" id="PF03264">
    <property type="entry name" value="Cytochrom_NNT"/>
    <property type="match status" value="1"/>
</dbReference>
<proteinExistence type="inferred from homology"/>
<evidence type="ECO:0000256" key="6">
    <source>
        <dbReference type="ARBA" id="ARBA00022692"/>
    </source>
</evidence>
<dbReference type="EMBL" id="RQYS01000025">
    <property type="protein sequence ID" value="RRD60902.1"/>
    <property type="molecule type" value="Genomic_DNA"/>
</dbReference>
<keyword evidence="5" id="KW-0349">Heme</keyword>
<organism evidence="14 15">
    <name type="scientific">Tannerella forsythia</name>
    <name type="common">Bacteroides forsythus</name>
    <dbReference type="NCBI Taxonomy" id="28112"/>
    <lineage>
        <taxon>Bacteria</taxon>
        <taxon>Pseudomonadati</taxon>
        <taxon>Bacteroidota</taxon>
        <taxon>Bacteroidia</taxon>
        <taxon>Bacteroidales</taxon>
        <taxon>Tannerellaceae</taxon>
        <taxon>Tannerella</taxon>
    </lineage>
</organism>
<keyword evidence="14" id="KW-0560">Oxidoreductase</keyword>
<feature type="transmembrane region" description="Helical" evidence="12">
    <location>
        <begin position="12"/>
        <end position="32"/>
    </location>
</feature>
<evidence type="ECO:0000256" key="10">
    <source>
        <dbReference type="ARBA" id="ARBA00023004"/>
    </source>
</evidence>
<keyword evidence="11 12" id="KW-0472">Membrane</keyword>
<evidence type="ECO:0000256" key="4">
    <source>
        <dbReference type="ARBA" id="ARBA00022475"/>
    </source>
</evidence>
<sequence>MKKFLTMIPDWFILPLFMIGGVIAGLGGYAIYMSRVHAYLSDDPAACINCHIMTPYYQTWDHSSHGRRATCNDCHVPHDNVFKQYAFKAKDGLLHASVFTLRAEPLAIRPREESYEVIMNNCIRCHTQLNTEFVKTGMISYTEAKEGKGLTCWDCHTDIPHTKVSSLAASPHAIVPLPKSPVPEWLKEMMGRKRQ</sequence>
<comment type="subcellular location">
    <subcellularLocation>
        <location evidence="1">Cell membrane</location>
    </subcellularLocation>
</comment>
<evidence type="ECO:0000256" key="7">
    <source>
        <dbReference type="ARBA" id="ARBA00022723"/>
    </source>
</evidence>
<dbReference type="GO" id="GO:0042279">
    <property type="term" value="F:nitrite reductase (cytochrome, ammonia-forming) activity"/>
    <property type="evidence" value="ECO:0007669"/>
    <property type="project" value="UniProtKB-EC"/>
</dbReference>
<keyword evidence="7" id="KW-0479">Metal-binding</keyword>
<evidence type="ECO:0000256" key="9">
    <source>
        <dbReference type="ARBA" id="ARBA00022989"/>
    </source>
</evidence>
<keyword evidence="8" id="KW-0249">Electron transport</keyword>
<dbReference type="PANTHER" id="PTHR30333:SF1">
    <property type="entry name" value="CYTOCHROME C-TYPE PROTEIN NAPC"/>
    <property type="match status" value="1"/>
</dbReference>
<dbReference type="RefSeq" id="WP_124751506.1">
    <property type="nucleotide sequence ID" value="NZ_RQYS01000025.1"/>
</dbReference>
<evidence type="ECO:0000256" key="5">
    <source>
        <dbReference type="ARBA" id="ARBA00022617"/>
    </source>
</evidence>
<keyword evidence="6 12" id="KW-0812">Transmembrane</keyword>
<keyword evidence="3" id="KW-0813">Transport</keyword>
<dbReference type="GO" id="GO:0009055">
    <property type="term" value="F:electron transfer activity"/>
    <property type="evidence" value="ECO:0007669"/>
    <property type="project" value="TreeGrafter"/>
</dbReference>
<dbReference type="InterPro" id="IPR036280">
    <property type="entry name" value="Multihaem_cyt_sf"/>
</dbReference>
<dbReference type="Proteomes" id="UP000278609">
    <property type="component" value="Unassembled WGS sequence"/>
</dbReference>
<name>A0A3P1XQ23_TANFO</name>
<comment type="similarity">
    <text evidence="2">Belongs to the NapC/NirT/NrfH family.</text>
</comment>
<dbReference type="InterPro" id="IPR051174">
    <property type="entry name" value="Cytochrome_c-type_ET"/>
</dbReference>
<dbReference type="GO" id="GO:0046872">
    <property type="term" value="F:metal ion binding"/>
    <property type="evidence" value="ECO:0007669"/>
    <property type="project" value="UniProtKB-KW"/>
</dbReference>
<evidence type="ECO:0000259" key="13">
    <source>
        <dbReference type="Pfam" id="PF03264"/>
    </source>
</evidence>
<dbReference type="InterPro" id="IPR005126">
    <property type="entry name" value="NapC/NirT_cyt_c_N"/>
</dbReference>
<dbReference type="OrthoDB" id="9782159at2"/>
<keyword evidence="4" id="KW-1003">Cell membrane</keyword>
<dbReference type="PANTHER" id="PTHR30333">
    <property type="entry name" value="CYTOCHROME C-TYPE PROTEIN"/>
    <property type="match status" value="1"/>
</dbReference>
<evidence type="ECO:0000256" key="2">
    <source>
        <dbReference type="ARBA" id="ARBA00007395"/>
    </source>
</evidence>
<evidence type="ECO:0000313" key="14">
    <source>
        <dbReference type="EMBL" id="RRD60902.1"/>
    </source>
</evidence>
<dbReference type="InterPro" id="IPR038266">
    <property type="entry name" value="NapC/NirT_cytc_sf"/>
</dbReference>
<evidence type="ECO:0000256" key="3">
    <source>
        <dbReference type="ARBA" id="ARBA00022448"/>
    </source>
</evidence>
<evidence type="ECO:0000256" key="1">
    <source>
        <dbReference type="ARBA" id="ARBA00004236"/>
    </source>
</evidence>
<dbReference type="Gene3D" id="1.10.3820.10">
    <property type="entry name" value="Di-heme elbow motif domain"/>
    <property type="match status" value="1"/>
</dbReference>
<dbReference type="AlphaFoldDB" id="A0A3P1XQ23"/>
<evidence type="ECO:0000256" key="11">
    <source>
        <dbReference type="ARBA" id="ARBA00023136"/>
    </source>
</evidence>
<evidence type="ECO:0000256" key="8">
    <source>
        <dbReference type="ARBA" id="ARBA00022982"/>
    </source>
</evidence>
<accession>A0A3P1XQ23</accession>
<reference evidence="14 15" key="1">
    <citation type="submission" date="2018-11" db="EMBL/GenBank/DDBJ databases">
        <title>Genomes From Bacteria Associated with the Canine Oral Cavity: a Test Case for Automated Genome-Based Taxonomic Assignment.</title>
        <authorList>
            <person name="Coil D.A."/>
            <person name="Jospin G."/>
            <person name="Darling A.E."/>
            <person name="Wallis C."/>
            <person name="Davis I.J."/>
            <person name="Harris S."/>
            <person name="Eisen J.A."/>
            <person name="Holcombe L.J."/>
            <person name="O'Flynn C."/>
        </authorList>
    </citation>
    <scope>NUCLEOTIDE SEQUENCE [LARGE SCALE GENOMIC DNA]</scope>
    <source>
        <strain evidence="14 15">OH2617_COT-023</strain>
    </source>
</reference>
<keyword evidence="9 12" id="KW-1133">Transmembrane helix</keyword>
<dbReference type="EC" id="1.7.2.2" evidence="14"/>
<dbReference type="GO" id="GO:0009061">
    <property type="term" value="P:anaerobic respiration"/>
    <property type="evidence" value="ECO:0007669"/>
    <property type="project" value="TreeGrafter"/>
</dbReference>
<dbReference type="SUPFAM" id="SSF48695">
    <property type="entry name" value="Multiheme cytochromes"/>
    <property type="match status" value="1"/>
</dbReference>
<gene>
    <name evidence="14" type="primary">nrfH</name>
    <name evidence="14" type="ORF">EII40_06725</name>
</gene>
<keyword evidence="10" id="KW-0408">Iron</keyword>
<dbReference type="NCBIfam" id="TIGR03153">
    <property type="entry name" value="cytochr_NrfH"/>
    <property type="match status" value="1"/>
</dbReference>